<accession>A0A8S1P4R5</accession>
<sequence length="210" mass="25258">MNNQNTEQMNLQTNLISLEQQNIETKDNIEEHQKTTTQKLPSKQSAQLDEWILIFQDDFFKIILKSFHQQLFLRLYTQIFIKDLDIQIYLLNFIMSSLDNFCFFSFLGEMKNSQQLNKLVRKDDEVFYFFDLFEKKQKSNENNIILEYQINLQIPQMQLKNIIENAKQKIVLIKNLLTIYIAKIKSIKKDENNIQFQKIISDFIKELEKI</sequence>
<proteinExistence type="predicted"/>
<protein>
    <submittedName>
        <fullName evidence="2">Uncharacterized protein</fullName>
    </submittedName>
</protein>
<keyword evidence="3" id="KW-1185">Reference proteome</keyword>
<feature type="coiled-coil region" evidence="1">
    <location>
        <begin position="1"/>
        <end position="35"/>
    </location>
</feature>
<evidence type="ECO:0000256" key="1">
    <source>
        <dbReference type="SAM" id="Coils"/>
    </source>
</evidence>
<dbReference type="OrthoDB" id="10489871at2759"/>
<dbReference type="EMBL" id="CAJJDN010000069">
    <property type="protein sequence ID" value="CAD8097971.1"/>
    <property type="molecule type" value="Genomic_DNA"/>
</dbReference>
<organism evidence="2 3">
    <name type="scientific">Paramecium sonneborni</name>
    <dbReference type="NCBI Taxonomy" id="65129"/>
    <lineage>
        <taxon>Eukaryota</taxon>
        <taxon>Sar</taxon>
        <taxon>Alveolata</taxon>
        <taxon>Ciliophora</taxon>
        <taxon>Intramacronucleata</taxon>
        <taxon>Oligohymenophorea</taxon>
        <taxon>Peniculida</taxon>
        <taxon>Parameciidae</taxon>
        <taxon>Paramecium</taxon>
    </lineage>
</organism>
<evidence type="ECO:0000313" key="3">
    <source>
        <dbReference type="Proteomes" id="UP000692954"/>
    </source>
</evidence>
<name>A0A8S1P4R5_9CILI</name>
<comment type="caution">
    <text evidence="2">The sequence shown here is derived from an EMBL/GenBank/DDBJ whole genome shotgun (WGS) entry which is preliminary data.</text>
</comment>
<gene>
    <name evidence="2" type="ORF">PSON_ATCC_30995.1.T0690156</name>
</gene>
<dbReference type="Proteomes" id="UP000692954">
    <property type="component" value="Unassembled WGS sequence"/>
</dbReference>
<reference evidence="2" key="1">
    <citation type="submission" date="2021-01" db="EMBL/GenBank/DDBJ databases">
        <authorList>
            <consortium name="Genoscope - CEA"/>
            <person name="William W."/>
        </authorList>
    </citation>
    <scope>NUCLEOTIDE SEQUENCE</scope>
</reference>
<keyword evidence="1" id="KW-0175">Coiled coil</keyword>
<dbReference type="AlphaFoldDB" id="A0A8S1P4R5"/>
<evidence type="ECO:0000313" key="2">
    <source>
        <dbReference type="EMBL" id="CAD8097971.1"/>
    </source>
</evidence>